<evidence type="ECO:0000256" key="7">
    <source>
        <dbReference type="ARBA" id="ARBA00023163"/>
    </source>
</evidence>
<keyword evidence="7" id="KW-0804">Transcription</keyword>
<evidence type="ECO:0000313" key="9">
    <source>
        <dbReference type="EMBL" id="SFG32944.1"/>
    </source>
</evidence>
<dbReference type="Proteomes" id="UP000198752">
    <property type="component" value="Unassembled WGS sequence"/>
</dbReference>
<dbReference type="Gene3D" id="3.40.640.10">
    <property type="entry name" value="Type I PLP-dependent aspartate aminotransferase-like (Major domain)"/>
    <property type="match status" value="1"/>
</dbReference>
<dbReference type="STRING" id="269670.SAMN02982927_01392"/>
<evidence type="ECO:0000256" key="1">
    <source>
        <dbReference type="ARBA" id="ARBA00001933"/>
    </source>
</evidence>
<dbReference type="OrthoDB" id="9808770at2"/>
<dbReference type="SUPFAM" id="SSF46785">
    <property type="entry name" value="Winged helix' DNA-binding domain"/>
    <property type="match status" value="1"/>
</dbReference>
<reference evidence="10" key="1">
    <citation type="submission" date="2016-10" db="EMBL/GenBank/DDBJ databases">
        <authorList>
            <person name="Varghese N."/>
            <person name="Submissions S."/>
        </authorList>
    </citation>
    <scope>NUCLEOTIDE SEQUENCE [LARGE SCALE GENOMIC DNA]</scope>
    <source>
        <strain evidence="10">ATCC 700379</strain>
    </source>
</reference>
<dbReference type="Pfam" id="PF00392">
    <property type="entry name" value="GntR"/>
    <property type="match status" value="1"/>
</dbReference>
<dbReference type="CDD" id="cd00609">
    <property type="entry name" value="AAT_like"/>
    <property type="match status" value="1"/>
</dbReference>
<proteinExistence type="inferred from homology"/>
<dbReference type="AlphaFoldDB" id="A0A1I2QX38"/>
<evidence type="ECO:0000259" key="8">
    <source>
        <dbReference type="PROSITE" id="PS50949"/>
    </source>
</evidence>
<feature type="domain" description="HTH gntR-type" evidence="8">
    <location>
        <begin position="13"/>
        <end position="81"/>
    </location>
</feature>
<comment type="similarity">
    <text evidence="2">In the C-terminal section; belongs to the class-I pyridoxal-phosphate-dependent aminotransferase family.</text>
</comment>
<keyword evidence="5" id="KW-0805">Transcription regulation</keyword>
<evidence type="ECO:0000256" key="5">
    <source>
        <dbReference type="ARBA" id="ARBA00023015"/>
    </source>
</evidence>
<dbReference type="PANTHER" id="PTHR46577">
    <property type="entry name" value="HTH-TYPE TRANSCRIPTIONAL REGULATORY PROTEIN GABR"/>
    <property type="match status" value="1"/>
</dbReference>
<keyword evidence="3 9" id="KW-0032">Aminotransferase</keyword>
<keyword evidence="6" id="KW-0238">DNA-binding</keyword>
<dbReference type="GO" id="GO:0008483">
    <property type="term" value="F:transaminase activity"/>
    <property type="evidence" value="ECO:0007669"/>
    <property type="project" value="UniProtKB-KW"/>
</dbReference>
<gene>
    <name evidence="9" type="ORF">SAMN02982927_01392</name>
</gene>
<dbReference type="InterPro" id="IPR036390">
    <property type="entry name" value="WH_DNA-bd_sf"/>
</dbReference>
<dbReference type="SMART" id="SM00345">
    <property type="entry name" value="HTH_GNTR"/>
    <property type="match status" value="1"/>
</dbReference>
<dbReference type="PANTHER" id="PTHR46577:SF1">
    <property type="entry name" value="HTH-TYPE TRANSCRIPTIONAL REGULATORY PROTEIN GABR"/>
    <property type="match status" value="1"/>
</dbReference>
<keyword evidence="9" id="KW-0808">Transferase</keyword>
<evidence type="ECO:0000256" key="6">
    <source>
        <dbReference type="ARBA" id="ARBA00023125"/>
    </source>
</evidence>
<dbReference type="GO" id="GO:0003700">
    <property type="term" value="F:DNA-binding transcription factor activity"/>
    <property type="evidence" value="ECO:0007669"/>
    <property type="project" value="InterPro"/>
</dbReference>
<dbReference type="InterPro" id="IPR015424">
    <property type="entry name" value="PyrdxlP-dep_Trfase"/>
</dbReference>
<comment type="cofactor">
    <cofactor evidence="1">
        <name>pyridoxal 5'-phosphate</name>
        <dbReference type="ChEBI" id="CHEBI:597326"/>
    </cofactor>
</comment>
<dbReference type="CDD" id="cd07377">
    <property type="entry name" value="WHTH_GntR"/>
    <property type="match status" value="1"/>
</dbReference>
<keyword evidence="4" id="KW-0663">Pyridoxal phosphate</keyword>
<dbReference type="PROSITE" id="PS50949">
    <property type="entry name" value="HTH_GNTR"/>
    <property type="match status" value="1"/>
</dbReference>
<keyword evidence="10" id="KW-1185">Reference proteome</keyword>
<organism evidence="9 10">
    <name type="scientific">Sporolactobacillus nakayamae</name>
    <dbReference type="NCBI Taxonomy" id="269670"/>
    <lineage>
        <taxon>Bacteria</taxon>
        <taxon>Bacillati</taxon>
        <taxon>Bacillota</taxon>
        <taxon>Bacilli</taxon>
        <taxon>Bacillales</taxon>
        <taxon>Sporolactobacillaceae</taxon>
        <taxon>Sporolactobacillus</taxon>
    </lineage>
</organism>
<dbReference type="EMBL" id="FOOY01000008">
    <property type="protein sequence ID" value="SFG32944.1"/>
    <property type="molecule type" value="Genomic_DNA"/>
</dbReference>
<sequence>MISLTIQSDTKNEYIYRQIYKQLKKEILLHHFLPNEKLPSKRELAQTLHVSVNSVNGAYQQLLEEGYIYAVERSGFYVEKLDTIPLSQSIPQSLDPDLVEEKESKKDWISFSHMSVDRSIFPFDSWFSCEHRALRLSRLELNDDSSRFPQGIYSVRKTIARFLSVARGVKCFPEQIVLGGGTQFLFYLLRHLFQENSLYAMENPGYRRMYESLKMESLRLKTIPLDNKGISIDLLKQMNPNVVYVTPSHQFPSGVVMPISRRIQLLNWAAEKDDRYIIEDDYDSEFKYESDTIPSLQGLDSYERVIYLGTFSKSLLPGLRISYMILPQQLLKRYREKCSFIMSTSNALGQLTLQQFIDSGEYRKHIKHMKQVYIERQKKLIETLKKRFDSAITMHGANAGLHFTAEFDTPRTIDEIAERAHAAKIELYNLKPYCLEDHYLYSKPAFILGFANLSVDKIEEGVERLYHAIFE</sequence>
<dbReference type="GO" id="GO:0003677">
    <property type="term" value="F:DNA binding"/>
    <property type="evidence" value="ECO:0007669"/>
    <property type="project" value="UniProtKB-KW"/>
</dbReference>
<dbReference type="Pfam" id="PF00155">
    <property type="entry name" value="Aminotran_1_2"/>
    <property type="match status" value="1"/>
</dbReference>
<dbReference type="InterPro" id="IPR004839">
    <property type="entry name" value="Aminotransferase_I/II_large"/>
</dbReference>
<dbReference type="InterPro" id="IPR015421">
    <property type="entry name" value="PyrdxlP-dep_Trfase_major"/>
</dbReference>
<dbReference type="InterPro" id="IPR000524">
    <property type="entry name" value="Tscrpt_reg_HTH_GntR"/>
</dbReference>
<dbReference type="InterPro" id="IPR036388">
    <property type="entry name" value="WH-like_DNA-bd_sf"/>
</dbReference>
<evidence type="ECO:0000256" key="2">
    <source>
        <dbReference type="ARBA" id="ARBA00005384"/>
    </source>
</evidence>
<dbReference type="RefSeq" id="WP_093671398.1">
    <property type="nucleotide sequence ID" value="NZ_FOOY01000008.1"/>
</dbReference>
<dbReference type="GO" id="GO:0030170">
    <property type="term" value="F:pyridoxal phosphate binding"/>
    <property type="evidence" value="ECO:0007669"/>
    <property type="project" value="InterPro"/>
</dbReference>
<protein>
    <submittedName>
        <fullName evidence="9">GntR family transcriptional regulator / MocR family aminotransferase</fullName>
    </submittedName>
</protein>
<dbReference type="InterPro" id="IPR051446">
    <property type="entry name" value="HTH_trans_reg/aminotransferase"/>
</dbReference>
<evidence type="ECO:0000256" key="4">
    <source>
        <dbReference type="ARBA" id="ARBA00022898"/>
    </source>
</evidence>
<dbReference type="SUPFAM" id="SSF53383">
    <property type="entry name" value="PLP-dependent transferases"/>
    <property type="match status" value="1"/>
</dbReference>
<accession>A0A1I2QX38</accession>
<evidence type="ECO:0000256" key="3">
    <source>
        <dbReference type="ARBA" id="ARBA00022576"/>
    </source>
</evidence>
<evidence type="ECO:0000313" key="10">
    <source>
        <dbReference type="Proteomes" id="UP000198752"/>
    </source>
</evidence>
<dbReference type="Gene3D" id="1.10.10.10">
    <property type="entry name" value="Winged helix-like DNA-binding domain superfamily/Winged helix DNA-binding domain"/>
    <property type="match status" value="1"/>
</dbReference>
<name>A0A1I2QX38_9BACL</name>